<keyword evidence="2" id="KW-1133">Transmembrane helix</keyword>
<evidence type="ECO:0000256" key="2">
    <source>
        <dbReference type="SAM" id="Phobius"/>
    </source>
</evidence>
<comment type="caution">
    <text evidence="3">The sequence shown here is derived from an EMBL/GenBank/DDBJ whole genome shotgun (WGS) entry which is preliminary data.</text>
</comment>
<sequence>MSNEPAKEGPVRRAGTPDEPRREPALHPAPPRPELAGSAPAPIVAAVPPPGPVAATRSLWLVSFAAGIVAALLAFLNRRSQLDRLREVAAGIGTERDPMTLDTVASVAWWGGLGAFLVLIGIEALLLAVLLRRRGWPRWVLLAILPVHLAVMAAGGSILAPPGADTYFVLLLVAQALLGAAALAASLLPRANAWFRHG</sequence>
<proteinExistence type="predicted"/>
<keyword evidence="2" id="KW-0472">Membrane</keyword>
<dbReference type="Proteomes" id="UP000295411">
    <property type="component" value="Unassembled WGS sequence"/>
</dbReference>
<feature type="transmembrane region" description="Helical" evidence="2">
    <location>
        <begin position="59"/>
        <end position="76"/>
    </location>
</feature>
<name>A0A4R5TZX8_9MICC</name>
<reference evidence="3 4" key="1">
    <citation type="submission" date="2019-03" db="EMBL/GenBank/DDBJ databases">
        <title>Arthrobacter sp. nov., an bacterium isolated from biocrust in Mu Us Desert.</title>
        <authorList>
            <person name="Lixiong L."/>
        </authorList>
    </citation>
    <scope>NUCLEOTIDE SEQUENCE [LARGE SCALE GENOMIC DNA]</scope>
    <source>
        <strain evidence="3 4">SLN-3</strain>
    </source>
</reference>
<evidence type="ECO:0000313" key="4">
    <source>
        <dbReference type="Proteomes" id="UP000295411"/>
    </source>
</evidence>
<feature type="region of interest" description="Disordered" evidence="1">
    <location>
        <begin position="1"/>
        <end position="37"/>
    </location>
</feature>
<feature type="transmembrane region" description="Helical" evidence="2">
    <location>
        <begin position="107"/>
        <end position="130"/>
    </location>
</feature>
<evidence type="ECO:0000256" key="1">
    <source>
        <dbReference type="SAM" id="MobiDB-lite"/>
    </source>
</evidence>
<dbReference type="RefSeq" id="WP_133403183.1">
    <property type="nucleotide sequence ID" value="NZ_SMTK01000002.1"/>
</dbReference>
<accession>A0A4R5TZX8</accession>
<protein>
    <submittedName>
        <fullName evidence="3">Uncharacterized protein</fullName>
    </submittedName>
</protein>
<keyword evidence="4" id="KW-1185">Reference proteome</keyword>
<feature type="transmembrane region" description="Helical" evidence="2">
    <location>
        <begin position="139"/>
        <end position="160"/>
    </location>
</feature>
<keyword evidence="2" id="KW-0812">Transmembrane</keyword>
<organism evidence="3 4">
    <name type="scientific">Arthrobacter crusticola</name>
    <dbReference type="NCBI Taxonomy" id="2547960"/>
    <lineage>
        <taxon>Bacteria</taxon>
        <taxon>Bacillati</taxon>
        <taxon>Actinomycetota</taxon>
        <taxon>Actinomycetes</taxon>
        <taxon>Micrococcales</taxon>
        <taxon>Micrococcaceae</taxon>
        <taxon>Arthrobacter</taxon>
    </lineage>
</organism>
<gene>
    <name evidence="3" type="ORF">E2F48_06590</name>
</gene>
<feature type="compositionally biased region" description="Basic and acidic residues" evidence="1">
    <location>
        <begin position="1"/>
        <end position="25"/>
    </location>
</feature>
<evidence type="ECO:0000313" key="3">
    <source>
        <dbReference type="EMBL" id="TDK26828.1"/>
    </source>
</evidence>
<dbReference type="EMBL" id="SMTK01000002">
    <property type="protein sequence ID" value="TDK26828.1"/>
    <property type="molecule type" value="Genomic_DNA"/>
</dbReference>
<dbReference type="OrthoDB" id="4947883at2"/>
<feature type="transmembrane region" description="Helical" evidence="2">
    <location>
        <begin position="166"/>
        <end position="188"/>
    </location>
</feature>
<dbReference type="AlphaFoldDB" id="A0A4R5TZX8"/>